<organism evidence="1">
    <name type="scientific">Siphoviridae sp. ctbvd11</name>
    <dbReference type="NCBI Taxonomy" id="2825567"/>
    <lineage>
        <taxon>Viruses</taxon>
        <taxon>Duplodnaviria</taxon>
        <taxon>Heunggongvirae</taxon>
        <taxon>Uroviricota</taxon>
        <taxon>Caudoviricetes</taxon>
    </lineage>
</organism>
<accession>A0A8S5QEY0</accession>
<protein>
    <submittedName>
        <fullName evidence="1">Uncharacterized protein</fullName>
    </submittedName>
</protein>
<proteinExistence type="predicted"/>
<reference evidence="1" key="1">
    <citation type="journal article" date="2021" name="Proc. Natl. Acad. Sci. U.S.A.">
        <title>A Catalog of Tens of Thousands of Viruses from Human Metagenomes Reveals Hidden Associations with Chronic Diseases.</title>
        <authorList>
            <person name="Tisza M.J."/>
            <person name="Buck C.B."/>
        </authorList>
    </citation>
    <scope>NUCLEOTIDE SEQUENCE</scope>
    <source>
        <strain evidence="1">Ctbvd11</strain>
    </source>
</reference>
<name>A0A8S5QEY0_9CAUD</name>
<evidence type="ECO:0000313" key="1">
    <source>
        <dbReference type="EMBL" id="DAE17084.1"/>
    </source>
</evidence>
<dbReference type="EMBL" id="BK015636">
    <property type="protein sequence ID" value="DAE17084.1"/>
    <property type="molecule type" value="Genomic_DNA"/>
</dbReference>
<sequence>MALANGKITAPVSIDDLKNLFGEGSGDLATLCTSPKINVWAKYKPTVYPSPFPDDWYKAKDGNYGINITVENGKNNWKDLVAEYSKANNGYGTLYDKPTGGASSPFRLGDFRGYFHNANPEVKDYLSTNVFIRESDTNQILTLFNPVSADGLQISYFDFAAFKDKYFGYIITDKSKSTLMFITTASSVGTFTVPLPKNALQVGDYLAFPMFCSFNYSSVHTLHQMTCYAIPNLAGGKQLSIISQSQAVASNFAQITAREQLGRIIVTLKLKDNASQVNNVTVYCVYQTDPSKGQPMVSGEYYETIGTMKAGETKTATFRNLTSGKSYKIYVIANGVWVTKGLIPFSSGIMPDM</sequence>